<dbReference type="EMBL" id="BT065381">
    <property type="protein sequence ID" value="ACN31257.1"/>
    <property type="molecule type" value="mRNA"/>
</dbReference>
<reference evidence="2" key="2">
    <citation type="submission" date="2012-06" db="EMBL/GenBank/DDBJ databases">
        <authorList>
            <person name="Yu Y."/>
            <person name="Currie J."/>
            <person name="Lomeli R."/>
            <person name="Angelova A."/>
            <person name="Collura K."/>
            <person name="Wissotski M."/>
            <person name="Campos D."/>
            <person name="Kudrna D."/>
            <person name="Golser W."/>
            <person name="Ashely E."/>
            <person name="Descour A."/>
            <person name="Fernandes J."/>
            <person name="Soderlund C."/>
            <person name="Walbot V."/>
        </authorList>
    </citation>
    <scope>NUCLEOTIDE SEQUENCE</scope>
    <source>
        <strain evidence="2">B73</strain>
    </source>
</reference>
<organism evidence="2">
    <name type="scientific">Zea mays</name>
    <name type="common">Maize</name>
    <dbReference type="NCBI Taxonomy" id="4577"/>
    <lineage>
        <taxon>Eukaryota</taxon>
        <taxon>Viridiplantae</taxon>
        <taxon>Streptophyta</taxon>
        <taxon>Embryophyta</taxon>
        <taxon>Tracheophyta</taxon>
        <taxon>Spermatophyta</taxon>
        <taxon>Magnoliopsida</taxon>
        <taxon>Liliopsida</taxon>
        <taxon>Poales</taxon>
        <taxon>Poaceae</taxon>
        <taxon>PACMAD clade</taxon>
        <taxon>Panicoideae</taxon>
        <taxon>Andropogonodae</taxon>
        <taxon>Andropogoneae</taxon>
        <taxon>Tripsacinae</taxon>
        <taxon>Zea</taxon>
    </lineage>
</organism>
<proteinExistence type="evidence at transcript level"/>
<evidence type="ECO:0000313" key="2">
    <source>
        <dbReference type="EMBL" id="ACN31257.1"/>
    </source>
</evidence>
<keyword evidence="1" id="KW-0472">Membrane</keyword>
<feature type="transmembrane region" description="Helical" evidence="1">
    <location>
        <begin position="52"/>
        <end position="72"/>
    </location>
</feature>
<keyword evidence="1" id="KW-0812">Transmembrane</keyword>
<reference evidence="2" key="1">
    <citation type="journal article" date="2009" name="PLoS Genet.">
        <title>Sequencing, mapping, and analysis of 27,455 maize full-length cDNAs.</title>
        <authorList>
            <person name="Soderlund C."/>
            <person name="Descour A."/>
            <person name="Kudrna D."/>
            <person name="Bomhoff M."/>
            <person name="Boyd L."/>
            <person name="Currie J."/>
            <person name="Angelova A."/>
            <person name="Collura K."/>
            <person name="Wissotski M."/>
            <person name="Ashley E."/>
            <person name="Morrow D."/>
            <person name="Fernandes J."/>
            <person name="Walbot V."/>
            <person name="Yu Y."/>
        </authorList>
    </citation>
    <scope>NUCLEOTIDE SEQUENCE</scope>
    <source>
        <strain evidence="2">B73</strain>
    </source>
</reference>
<evidence type="ECO:0000256" key="1">
    <source>
        <dbReference type="SAM" id="Phobius"/>
    </source>
</evidence>
<accession>C0PAR2</accession>
<protein>
    <submittedName>
        <fullName evidence="2">Uncharacterized protein</fullName>
    </submittedName>
</protein>
<dbReference type="HOGENOM" id="CLU_2430302_0_0_1"/>
<sequence>MNLWIDTNKVCNILDRRKFNRAWEVETGHIIKHGGHMVALVSKETLKPSIRALILSLLLGWMVCSFLVYSFLTGRLLFFRFFLARYPNLLW</sequence>
<dbReference type="AlphaFoldDB" id="C0PAR2"/>
<keyword evidence="1" id="KW-1133">Transmembrane helix</keyword>
<name>C0PAR2_MAIZE</name>